<dbReference type="InterPro" id="IPR002130">
    <property type="entry name" value="Cyclophilin-type_PPIase_dom"/>
</dbReference>
<evidence type="ECO:0000256" key="3">
    <source>
        <dbReference type="ARBA" id="ARBA00023235"/>
    </source>
</evidence>
<dbReference type="OMA" id="FRVIQTP"/>
<proteinExistence type="predicted"/>
<keyword evidence="2" id="KW-0697">Rotamase</keyword>
<comment type="caution">
    <text evidence="6">The sequence shown here is derived from an EMBL/GenBank/DDBJ whole genome shotgun (WGS) entry which is preliminary data.</text>
</comment>
<dbReference type="Gene3D" id="2.40.100.10">
    <property type="entry name" value="Cyclophilin-like"/>
    <property type="match status" value="1"/>
</dbReference>
<dbReference type="EMBL" id="LODT01000021">
    <property type="protein sequence ID" value="KYQ96667.1"/>
    <property type="molecule type" value="Genomic_DNA"/>
</dbReference>
<dbReference type="InParanoid" id="A0A151ZRR1"/>
<evidence type="ECO:0000256" key="2">
    <source>
        <dbReference type="ARBA" id="ARBA00023110"/>
    </source>
</evidence>
<dbReference type="InterPro" id="IPR029000">
    <property type="entry name" value="Cyclophilin-like_dom_sf"/>
</dbReference>
<dbReference type="InterPro" id="IPR044665">
    <property type="entry name" value="E_coli_cyclophilin_A-like"/>
</dbReference>
<gene>
    <name evidence="6" type="ORF">DLAC_03953</name>
</gene>
<dbReference type="Pfam" id="PF00160">
    <property type="entry name" value="Pro_isomerase"/>
    <property type="match status" value="1"/>
</dbReference>
<sequence length="204" mass="22650">MAIKFICFVVLLFICTAIVQSQTTPTSFSVLFNTTKGDIVLQVNTSNCPIGAAHFYELVQDQYYNENAFFRVIQTPKPFVAQWGISGNPIISEKFNVTIEDDPVVLSNIAGTVAYAAEMGSNGLACCRTTQLYINFNNNSFLDPMGFAPFGVITSGFNNAMQIYSGYGQEPDQTLIYEDGNSYLESNYPLLDYIITATIINEQW</sequence>
<dbReference type="OrthoDB" id="423037at2759"/>
<evidence type="ECO:0000256" key="4">
    <source>
        <dbReference type="SAM" id="SignalP"/>
    </source>
</evidence>
<dbReference type="STRING" id="361077.A0A151ZRR1"/>
<feature type="signal peptide" evidence="4">
    <location>
        <begin position="1"/>
        <end position="21"/>
    </location>
</feature>
<keyword evidence="7" id="KW-1185">Reference proteome</keyword>
<feature type="domain" description="PPIase cyclophilin-type" evidence="5">
    <location>
        <begin position="31"/>
        <end position="167"/>
    </location>
</feature>
<dbReference type="AlphaFoldDB" id="A0A151ZRR1"/>
<organism evidence="6 7">
    <name type="scientific">Tieghemostelium lacteum</name>
    <name type="common">Slime mold</name>
    <name type="synonym">Dictyostelium lacteum</name>
    <dbReference type="NCBI Taxonomy" id="361077"/>
    <lineage>
        <taxon>Eukaryota</taxon>
        <taxon>Amoebozoa</taxon>
        <taxon>Evosea</taxon>
        <taxon>Eumycetozoa</taxon>
        <taxon>Dictyostelia</taxon>
        <taxon>Dictyosteliales</taxon>
        <taxon>Raperosteliaceae</taxon>
        <taxon>Tieghemostelium</taxon>
    </lineage>
</organism>
<protein>
    <recommendedName>
        <fullName evidence="1">peptidylprolyl isomerase</fullName>
        <ecNumber evidence="1">5.2.1.8</ecNumber>
    </recommendedName>
</protein>
<dbReference type="GO" id="GO:0003755">
    <property type="term" value="F:peptidyl-prolyl cis-trans isomerase activity"/>
    <property type="evidence" value="ECO:0007669"/>
    <property type="project" value="UniProtKB-KW"/>
</dbReference>
<evidence type="ECO:0000313" key="6">
    <source>
        <dbReference type="EMBL" id="KYQ96667.1"/>
    </source>
</evidence>
<evidence type="ECO:0000259" key="5">
    <source>
        <dbReference type="Pfam" id="PF00160"/>
    </source>
</evidence>
<accession>A0A151ZRR1</accession>
<dbReference type="PANTHER" id="PTHR43246">
    <property type="entry name" value="PEPTIDYL-PROLYL CIS-TRANS ISOMERASE CYP38, CHLOROPLASTIC"/>
    <property type="match status" value="1"/>
</dbReference>
<dbReference type="Proteomes" id="UP000076078">
    <property type="component" value="Unassembled WGS sequence"/>
</dbReference>
<name>A0A151ZRR1_TIELA</name>
<reference evidence="6 7" key="1">
    <citation type="submission" date="2015-12" db="EMBL/GenBank/DDBJ databases">
        <title>Dictyostelia acquired genes for synthesis and detection of signals that induce cell-type specialization by lateral gene transfer from prokaryotes.</title>
        <authorList>
            <person name="Gloeckner G."/>
            <person name="Schaap P."/>
        </authorList>
    </citation>
    <scope>NUCLEOTIDE SEQUENCE [LARGE SCALE GENOMIC DNA]</scope>
    <source>
        <strain evidence="6 7">TK</strain>
    </source>
</reference>
<evidence type="ECO:0000256" key="1">
    <source>
        <dbReference type="ARBA" id="ARBA00013194"/>
    </source>
</evidence>
<dbReference type="EC" id="5.2.1.8" evidence="1"/>
<feature type="chain" id="PRO_5007593432" description="peptidylprolyl isomerase" evidence="4">
    <location>
        <begin position="22"/>
        <end position="204"/>
    </location>
</feature>
<dbReference type="SUPFAM" id="SSF50891">
    <property type="entry name" value="Cyclophilin-like"/>
    <property type="match status" value="1"/>
</dbReference>
<keyword evidence="3 6" id="KW-0413">Isomerase</keyword>
<keyword evidence="4" id="KW-0732">Signal</keyword>
<evidence type="ECO:0000313" key="7">
    <source>
        <dbReference type="Proteomes" id="UP000076078"/>
    </source>
</evidence>